<sequence>MTMWSFATPYALLLLPLPLAALLLLLPRQAATGALVVPGSIAARLATGAADGMRARVRQLLPALTWIALVVALAGPQQLEAVEALPASGRDLVLAIDLSGSMEQEDFVLDGRTVSRLDAVKAVARDFVRARAGDRVGLVIFAETAYFAAPLTFDVEAVGRLIDQATIGISGRSTAISDGLGLALKRLARSDARSRVVVLLSDGVNNAGAVQPRDAGSLAERLGIRVHTIALGPADLETDPKSRDAVDTATLRAIAETSGGETFRVRTTDDLRQVARAIDALETSAFERPAAEIYKSYWIWPAGLGFLCALGLVIGWRRGA</sequence>
<dbReference type="RefSeq" id="WP_009211296.1">
    <property type="nucleotide sequence ID" value="NZ_BBWP01000046.1"/>
</dbReference>
<dbReference type="BioCyc" id="AURANTIMONAS:SI859A1_03486-MONOMER"/>
<dbReference type="InterPro" id="IPR036465">
    <property type="entry name" value="vWFA_dom_sf"/>
</dbReference>
<evidence type="ECO:0000259" key="2">
    <source>
        <dbReference type="PROSITE" id="PS50234"/>
    </source>
</evidence>
<dbReference type="PANTHER" id="PTHR22550">
    <property type="entry name" value="SPORE GERMINATION PROTEIN"/>
    <property type="match status" value="1"/>
</dbReference>
<dbReference type="Proteomes" id="UP000000321">
    <property type="component" value="Unassembled WGS sequence"/>
</dbReference>
<reference evidence="3 4" key="1">
    <citation type="journal article" date="2008" name="Appl. Environ. Microbiol.">
        <title>Genomic insights into Mn(II) oxidation by the marine alphaproteobacterium Aurantimonas sp. strain SI85-9A1.</title>
        <authorList>
            <person name="Dick G.J."/>
            <person name="Podell S."/>
            <person name="Johnson H.A."/>
            <person name="Rivera-Espinoza Y."/>
            <person name="Bernier-Latmani R."/>
            <person name="McCarthy J.K."/>
            <person name="Torpey J.W."/>
            <person name="Clement B.G."/>
            <person name="Gaasterland T."/>
            <person name="Tebo B.M."/>
        </authorList>
    </citation>
    <scope>NUCLEOTIDE SEQUENCE [LARGE SCALE GENOMIC DNA]</scope>
    <source>
        <strain evidence="3 4">SI85-9A1</strain>
    </source>
</reference>
<dbReference type="Gene3D" id="3.40.50.410">
    <property type="entry name" value="von Willebrand factor, type A domain"/>
    <property type="match status" value="1"/>
</dbReference>
<evidence type="ECO:0000313" key="3">
    <source>
        <dbReference type="EMBL" id="EAS48848.1"/>
    </source>
</evidence>
<keyword evidence="1" id="KW-0472">Membrane</keyword>
<dbReference type="EMBL" id="AAPJ01000007">
    <property type="protein sequence ID" value="EAS48848.1"/>
    <property type="molecule type" value="Genomic_DNA"/>
</dbReference>
<dbReference type="PROSITE" id="PS50234">
    <property type="entry name" value="VWFA"/>
    <property type="match status" value="1"/>
</dbReference>
<feature type="domain" description="VWFA" evidence="2">
    <location>
        <begin position="91"/>
        <end position="278"/>
    </location>
</feature>
<evidence type="ECO:0000256" key="1">
    <source>
        <dbReference type="SAM" id="Phobius"/>
    </source>
</evidence>
<comment type="caution">
    <text evidence="3">The sequence shown here is derived from an EMBL/GenBank/DDBJ whole genome shotgun (WGS) entry which is preliminary data.</text>
</comment>
<dbReference type="AlphaFoldDB" id="Q1YEP7"/>
<dbReference type="SUPFAM" id="SSF53300">
    <property type="entry name" value="vWA-like"/>
    <property type="match status" value="1"/>
</dbReference>
<evidence type="ECO:0000313" key="4">
    <source>
        <dbReference type="Proteomes" id="UP000000321"/>
    </source>
</evidence>
<dbReference type="InterPro" id="IPR050768">
    <property type="entry name" value="UPF0353/GerABKA_families"/>
</dbReference>
<protein>
    <recommendedName>
        <fullName evidence="2">VWFA domain-containing protein</fullName>
    </recommendedName>
</protein>
<dbReference type="SMART" id="SM00327">
    <property type="entry name" value="VWA"/>
    <property type="match status" value="1"/>
</dbReference>
<dbReference type="HOGENOM" id="CLU_024570_0_1_5"/>
<proteinExistence type="predicted"/>
<dbReference type="Pfam" id="PF00092">
    <property type="entry name" value="VWA"/>
    <property type="match status" value="1"/>
</dbReference>
<organism evidence="3 4">
    <name type="scientific">Aurantimonas manganoxydans (strain ATCC BAA-1229 / DSM 21871 / SI85-9A1)</name>
    <dbReference type="NCBI Taxonomy" id="287752"/>
    <lineage>
        <taxon>Bacteria</taxon>
        <taxon>Pseudomonadati</taxon>
        <taxon>Pseudomonadota</taxon>
        <taxon>Alphaproteobacteria</taxon>
        <taxon>Hyphomicrobiales</taxon>
        <taxon>Aurantimonadaceae</taxon>
        <taxon>Aurantimonas</taxon>
    </lineage>
</organism>
<keyword evidence="1" id="KW-1133">Transmembrane helix</keyword>
<dbReference type="PANTHER" id="PTHR22550:SF18">
    <property type="entry name" value="VWFA DOMAIN-CONTAINING PROTEIN"/>
    <property type="match status" value="1"/>
</dbReference>
<feature type="transmembrane region" description="Helical" evidence="1">
    <location>
        <begin position="297"/>
        <end position="316"/>
    </location>
</feature>
<name>Q1YEP7_AURMS</name>
<keyword evidence="1" id="KW-0812">Transmembrane</keyword>
<keyword evidence="4" id="KW-1185">Reference proteome</keyword>
<gene>
    <name evidence="3" type="ORF">SI859A1_03486</name>
</gene>
<dbReference type="InterPro" id="IPR002035">
    <property type="entry name" value="VWF_A"/>
</dbReference>
<accession>Q1YEP7</accession>